<keyword evidence="2" id="KW-1003">Cell membrane</keyword>
<keyword evidence="5 8" id="KW-0812">Transmembrane</keyword>
<feature type="transmembrane region" description="Helical" evidence="8">
    <location>
        <begin position="92"/>
        <end position="110"/>
    </location>
</feature>
<feature type="transmembrane region" description="Helical" evidence="8">
    <location>
        <begin position="440"/>
        <end position="458"/>
    </location>
</feature>
<gene>
    <name evidence="10" type="ORF">EWU23_12305</name>
</gene>
<sequence>MSPFLLRKPYLFWFVLGALVYIPFLGASHLFDWDEINFAESAREMIKTGDYLSVQINFMPFWEKPPLFIWLQALSFQFFGTFTEKAWTSMEFAARFPNALIGIATLLTLYRLGAKHFSPKMGHLWAFSYLAAITPHVYASSGIIDPLFNLLIFLGVYYLIQSFWKNFAGKELVISAVFIGFALLTKGPVALLIWGLTAVVYFLLHRKEWSRLAAWLKAMTWVSLIAILFFASWYGIIALKFGSGIISDFFAYQIRLLTTGDAGHGQPFYYHALVLLVGCFPISIWAISPLVSRKSEANLATQEERDLSVWFRILFWVVLILFSLVKTKIVHYSSMCWIPLSFFSARVLYDWELGFSTWKKWYSIGLLVIGLLFSFILSLVPYIGSHSFEFIPLIQDAFVQGNLQAPVYWSGFEILIGIVFALAIIYWIASKGAVSPKRMYGLMITGIAIVMMYMALVVPKIEGYTQATVIDFYESKVGQKVYIETVGFKSFAQLLYFQKSSASPDGETLLRIQRVDRPTYFVMKNDVDDALKYHPNITFMKEENGFLFYKHK</sequence>
<dbReference type="InterPro" id="IPR050297">
    <property type="entry name" value="LipidA_mod_glycosyltrf_83"/>
</dbReference>
<evidence type="ECO:0000313" key="11">
    <source>
        <dbReference type="Proteomes" id="UP001318301"/>
    </source>
</evidence>
<evidence type="ECO:0000256" key="8">
    <source>
        <dbReference type="SAM" id="Phobius"/>
    </source>
</evidence>
<evidence type="ECO:0000313" key="10">
    <source>
        <dbReference type="EMBL" id="NGZ45258.1"/>
    </source>
</evidence>
<feature type="transmembrane region" description="Helical" evidence="8">
    <location>
        <begin position="331"/>
        <end position="349"/>
    </location>
</feature>
<evidence type="ECO:0000256" key="3">
    <source>
        <dbReference type="ARBA" id="ARBA00022676"/>
    </source>
</evidence>
<evidence type="ECO:0000256" key="4">
    <source>
        <dbReference type="ARBA" id="ARBA00022679"/>
    </source>
</evidence>
<evidence type="ECO:0000259" key="9">
    <source>
        <dbReference type="Pfam" id="PF13231"/>
    </source>
</evidence>
<name>A0ABX0F0N4_9BACT</name>
<dbReference type="PANTHER" id="PTHR33908:SF3">
    <property type="entry name" value="UNDECAPRENYL PHOSPHATE-ALPHA-4-AMINO-4-DEOXY-L-ARABINOSE ARABINOSYL TRANSFERASE"/>
    <property type="match status" value="1"/>
</dbReference>
<reference evidence="10 11" key="1">
    <citation type="submission" date="2019-02" db="EMBL/GenBank/DDBJ databases">
        <title>Genome of a new Bacteroidetes strain.</title>
        <authorList>
            <person name="Pitt A."/>
        </authorList>
    </citation>
    <scope>NUCLEOTIDE SEQUENCE [LARGE SCALE GENOMIC DNA]</scope>
    <source>
        <strain evidence="10 11">50C-KIRBA</strain>
    </source>
</reference>
<comment type="caution">
    <text evidence="10">The sequence shown here is derived from an EMBL/GenBank/DDBJ whole genome shotgun (WGS) entry which is preliminary data.</text>
</comment>
<evidence type="ECO:0000256" key="1">
    <source>
        <dbReference type="ARBA" id="ARBA00004651"/>
    </source>
</evidence>
<dbReference type="InterPro" id="IPR038731">
    <property type="entry name" value="RgtA/B/C-like"/>
</dbReference>
<dbReference type="PANTHER" id="PTHR33908">
    <property type="entry name" value="MANNOSYLTRANSFERASE YKCB-RELATED"/>
    <property type="match status" value="1"/>
</dbReference>
<dbReference type="EMBL" id="SEWW01000009">
    <property type="protein sequence ID" value="NGZ45258.1"/>
    <property type="molecule type" value="Genomic_DNA"/>
</dbReference>
<dbReference type="Pfam" id="PF13231">
    <property type="entry name" value="PMT_2"/>
    <property type="match status" value="1"/>
</dbReference>
<evidence type="ECO:0000256" key="7">
    <source>
        <dbReference type="ARBA" id="ARBA00023136"/>
    </source>
</evidence>
<keyword evidence="3" id="KW-0328">Glycosyltransferase</keyword>
<keyword evidence="4" id="KW-0808">Transferase</keyword>
<dbReference type="RefSeq" id="WP_166232663.1">
    <property type="nucleotide sequence ID" value="NZ_CBCSIJ010000020.1"/>
</dbReference>
<keyword evidence="11" id="KW-1185">Reference proteome</keyword>
<organism evidence="10 11">
    <name type="scientific">Aquirufa beregesia</name>
    <dbReference type="NCBI Taxonomy" id="2516556"/>
    <lineage>
        <taxon>Bacteria</taxon>
        <taxon>Pseudomonadati</taxon>
        <taxon>Bacteroidota</taxon>
        <taxon>Cytophagia</taxon>
        <taxon>Cytophagales</taxon>
        <taxon>Flectobacillaceae</taxon>
        <taxon>Aquirufa</taxon>
    </lineage>
</organism>
<feature type="transmembrane region" description="Helical" evidence="8">
    <location>
        <begin position="407"/>
        <end position="428"/>
    </location>
</feature>
<feature type="transmembrane region" description="Helical" evidence="8">
    <location>
        <begin position="268"/>
        <end position="288"/>
    </location>
</feature>
<feature type="transmembrane region" description="Helical" evidence="8">
    <location>
        <begin position="146"/>
        <end position="164"/>
    </location>
</feature>
<evidence type="ECO:0000256" key="6">
    <source>
        <dbReference type="ARBA" id="ARBA00022989"/>
    </source>
</evidence>
<evidence type="ECO:0000256" key="2">
    <source>
        <dbReference type="ARBA" id="ARBA00022475"/>
    </source>
</evidence>
<feature type="transmembrane region" description="Helical" evidence="8">
    <location>
        <begin position="309"/>
        <end position="325"/>
    </location>
</feature>
<accession>A0ABX0F0N4</accession>
<keyword evidence="7 8" id="KW-0472">Membrane</keyword>
<keyword evidence="6 8" id="KW-1133">Transmembrane helix</keyword>
<feature type="transmembrane region" description="Helical" evidence="8">
    <location>
        <begin position="12"/>
        <end position="31"/>
    </location>
</feature>
<feature type="transmembrane region" description="Helical" evidence="8">
    <location>
        <begin position="361"/>
        <end position="383"/>
    </location>
</feature>
<feature type="transmembrane region" description="Helical" evidence="8">
    <location>
        <begin position="176"/>
        <end position="204"/>
    </location>
</feature>
<protein>
    <submittedName>
        <fullName evidence="10">Glycosyltransferase family 39 protein</fullName>
    </submittedName>
</protein>
<feature type="transmembrane region" description="Helical" evidence="8">
    <location>
        <begin position="216"/>
        <end position="237"/>
    </location>
</feature>
<comment type="subcellular location">
    <subcellularLocation>
        <location evidence="1">Cell membrane</location>
        <topology evidence="1">Multi-pass membrane protein</topology>
    </subcellularLocation>
</comment>
<evidence type="ECO:0000256" key="5">
    <source>
        <dbReference type="ARBA" id="ARBA00022692"/>
    </source>
</evidence>
<feature type="domain" description="Glycosyltransferase RgtA/B/C/D-like" evidence="9">
    <location>
        <begin position="64"/>
        <end position="231"/>
    </location>
</feature>
<dbReference type="Proteomes" id="UP001318301">
    <property type="component" value="Unassembled WGS sequence"/>
</dbReference>
<proteinExistence type="predicted"/>